<sequence>MKKYFFITFFLILFNLNISFPQKNEDNQNLLAKNTVDISKLHNALNNPIKLNKTKDGFVEDQEEENNSINLIVFNKTGHEDKNNIINSMKPLTNVEKSIDKDDILKVSNDDVMDPYYFEYGSPFNTFKSGYRIPDNGYYYNNNPLQYFTPYYNNYGSRFNNNNQMNGHFPASNNFFNQPYGSNMHSRMRFGRYPLFNYNEGYDSNPLYNNNNNNFNVMDNYKMMPNIKIPPFDENLSSYENHKSFMPRNNDRDEIKPKKTQTFRSLLTSKGNIDLDLNYDEDYDMEKNTESSSTINAPITSLLHGVPMKTKKPKPEKGVMMSNGGYSYAAYIERQANMYPIMMYTLIKCVPCQRAKHLLAVQYSDVRSHFLELAGDEDWQRQLQVDLQHITGALTFPYIFLCGNYIGGASDLFQLHQQGQLRRIVNACNPKL</sequence>
<dbReference type="GO" id="GO:0015035">
    <property type="term" value="F:protein-disulfide reductase activity"/>
    <property type="evidence" value="ECO:0007669"/>
    <property type="project" value="TreeGrafter"/>
</dbReference>
<dbReference type="PROSITE" id="PS51354">
    <property type="entry name" value="GLUTAREDOXIN_2"/>
    <property type="match status" value="1"/>
</dbReference>
<dbReference type="Proteomes" id="UP000035681">
    <property type="component" value="Unplaced"/>
</dbReference>
<evidence type="ECO:0000256" key="1">
    <source>
        <dbReference type="SAM" id="SignalP"/>
    </source>
</evidence>
<keyword evidence="1" id="KW-0732">Signal</keyword>
<dbReference type="WBParaSite" id="SSTP_0000012600.1">
    <property type="protein sequence ID" value="SSTP_0000012600.1"/>
    <property type="gene ID" value="SSTP_0000012600"/>
</dbReference>
<accession>A0A0K0DSB6</accession>
<evidence type="ECO:0000313" key="3">
    <source>
        <dbReference type="WBParaSite" id="SSTP_0000012600.1"/>
    </source>
</evidence>
<protein>
    <submittedName>
        <fullName evidence="3 4">Glutaredoxin domain-containing protein</fullName>
    </submittedName>
</protein>
<dbReference type="Gene3D" id="3.40.30.10">
    <property type="entry name" value="Glutaredoxin"/>
    <property type="match status" value="1"/>
</dbReference>
<proteinExistence type="predicted"/>
<keyword evidence="2" id="KW-1185">Reference proteome</keyword>
<evidence type="ECO:0000313" key="2">
    <source>
        <dbReference type="Proteomes" id="UP000035681"/>
    </source>
</evidence>
<dbReference type="PRINTS" id="PR00160">
    <property type="entry name" value="GLUTAREDOXIN"/>
</dbReference>
<dbReference type="STRING" id="6248.A0A0K0DSB6"/>
<organism evidence="3">
    <name type="scientific">Strongyloides stercoralis</name>
    <name type="common">Threadworm</name>
    <dbReference type="NCBI Taxonomy" id="6248"/>
    <lineage>
        <taxon>Eukaryota</taxon>
        <taxon>Metazoa</taxon>
        <taxon>Ecdysozoa</taxon>
        <taxon>Nematoda</taxon>
        <taxon>Chromadorea</taxon>
        <taxon>Rhabditida</taxon>
        <taxon>Tylenchina</taxon>
        <taxon>Panagrolaimomorpha</taxon>
        <taxon>Strongyloidoidea</taxon>
        <taxon>Strongyloididae</taxon>
        <taxon>Strongyloides</taxon>
    </lineage>
</organism>
<dbReference type="WBParaSite" id="TCONS_00010032.p1">
    <property type="protein sequence ID" value="TCONS_00010032.p1"/>
    <property type="gene ID" value="XLOC_007727"/>
</dbReference>
<dbReference type="GO" id="GO:0005739">
    <property type="term" value="C:mitochondrion"/>
    <property type="evidence" value="ECO:0007669"/>
    <property type="project" value="TreeGrafter"/>
</dbReference>
<feature type="signal peptide" evidence="1">
    <location>
        <begin position="1"/>
        <end position="21"/>
    </location>
</feature>
<dbReference type="InterPro" id="IPR036249">
    <property type="entry name" value="Thioredoxin-like_sf"/>
</dbReference>
<dbReference type="InterPro" id="IPR014025">
    <property type="entry name" value="Glutaredoxin_subgr"/>
</dbReference>
<evidence type="ECO:0000313" key="4">
    <source>
        <dbReference type="WBParaSite" id="TCONS_00010032.p1"/>
    </source>
</evidence>
<dbReference type="PANTHER" id="PTHR46679">
    <property type="match status" value="1"/>
</dbReference>
<reference evidence="3" key="1">
    <citation type="submission" date="2015-08" db="UniProtKB">
        <authorList>
            <consortium name="WormBaseParasite"/>
        </authorList>
    </citation>
    <scope>IDENTIFICATION</scope>
</reference>
<dbReference type="PANTHER" id="PTHR46679:SF4">
    <property type="entry name" value="GLUTAREDOXIN DOMAIN-CONTAINING PROTEIN"/>
    <property type="match status" value="1"/>
</dbReference>
<feature type="chain" id="PRO_5005326925" evidence="1">
    <location>
        <begin position="22"/>
        <end position="432"/>
    </location>
</feature>
<name>A0A0K0DSB6_STRER</name>
<dbReference type="SUPFAM" id="SSF52833">
    <property type="entry name" value="Thioredoxin-like"/>
    <property type="match status" value="1"/>
</dbReference>
<dbReference type="AlphaFoldDB" id="A0A0K0DSB6"/>